<protein>
    <recommendedName>
        <fullName evidence="1">Dynein axonemal assembly factor 5 TPR repeats domain-containing protein</fullName>
    </recommendedName>
</protein>
<evidence type="ECO:0000313" key="3">
    <source>
        <dbReference type="Proteomes" id="UP000008312"/>
    </source>
</evidence>
<keyword evidence="3" id="KW-1185">Reference proteome</keyword>
<reference evidence="2" key="1">
    <citation type="submission" date="2010-02" db="EMBL/GenBank/DDBJ databases">
        <title>Sequencing and annotation of the Blastocystis hominis genome.</title>
        <authorList>
            <person name="Wincker P."/>
        </authorList>
    </citation>
    <scope>NUCLEOTIDE SEQUENCE</scope>
    <source>
        <strain evidence="2">Singapore isolate B</strain>
    </source>
</reference>
<evidence type="ECO:0000259" key="1">
    <source>
        <dbReference type="Pfam" id="PF25757"/>
    </source>
</evidence>
<name>D8M372_BLAHO</name>
<organism evidence="2">
    <name type="scientific">Blastocystis hominis</name>
    <dbReference type="NCBI Taxonomy" id="12968"/>
    <lineage>
        <taxon>Eukaryota</taxon>
        <taxon>Sar</taxon>
        <taxon>Stramenopiles</taxon>
        <taxon>Bigyra</taxon>
        <taxon>Opalozoa</taxon>
        <taxon>Opalinata</taxon>
        <taxon>Blastocystidae</taxon>
        <taxon>Blastocystis</taxon>
    </lineage>
</organism>
<feature type="domain" description="Dynein axonemal assembly factor 5 TPR repeats" evidence="1">
    <location>
        <begin position="6"/>
        <end position="115"/>
    </location>
</feature>
<dbReference type="Pfam" id="PF25757">
    <property type="entry name" value="TPR_DNAAF5"/>
    <property type="match status" value="1"/>
</dbReference>
<evidence type="ECO:0000313" key="2">
    <source>
        <dbReference type="EMBL" id="CBK22345.2"/>
    </source>
</evidence>
<dbReference type="InParanoid" id="D8M372"/>
<sequence>MDYPLLKSTSKVERKNELKRMQADVNARSSISLSECMVILNELLFEDSYDTCRELSFRIAATLLMLLNRDDTREAIPYCFGKVYANITQRKDETEAVRVYIASLLSFILHYGDTDFLLSKIDVVLHCLFSL</sequence>
<dbReference type="RefSeq" id="XP_012896393.1">
    <property type="nucleotide sequence ID" value="XM_013040939.1"/>
</dbReference>
<dbReference type="AlphaFoldDB" id="D8M372"/>
<dbReference type="InterPro" id="IPR057978">
    <property type="entry name" value="TPR_DAAF5"/>
</dbReference>
<dbReference type="Proteomes" id="UP000008312">
    <property type="component" value="Unassembled WGS sequence"/>
</dbReference>
<proteinExistence type="predicted"/>
<dbReference type="EMBL" id="FN668650">
    <property type="protein sequence ID" value="CBK22345.2"/>
    <property type="molecule type" value="Genomic_DNA"/>
</dbReference>
<gene>
    <name evidence="2" type="ORF">GSBLH_T00002476001</name>
</gene>
<dbReference type="GeneID" id="24919639"/>
<accession>D8M372</accession>